<organism evidence="2 3">
    <name type="scientific">Butyricicoccus pullicaecorum</name>
    <dbReference type="NCBI Taxonomy" id="501571"/>
    <lineage>
        <taxon>Bacteria</taxon>
        <taxon>Bacillati</taxon>
        <taxon>Bacillota</taxon>
        <taxon>Clostridia</taxon>
        <taxon>Eubacteriales</taxon>
        <taxon>Butyricicoccaceae</taxon>
        <taxon>Butyricicoccus</taxon>
    </lineage>
</organism>
<dbReference type="AlphaFoldDB" id="A0A1Y4LUX8"/>
<evidence type="ECO:0000313" key="2">
    <source>
        <dbReference type="EMBL" id="OUP59409.1"/>
    </source>
</evidence>
<accession>A0A1Y4LUX8</accession>
<dbReference type="InterPro" id="IPR004291">
    <property type="entry name" value="Transposase_IS66_central"/>
</dbReference>
<comment type="caution">
    <text evidence="2">The sequence shown here is derived from an EMBL/GenBank/DDBJ whole genome shotgun (WGS) entry which is preliminary data.</text>
</comment>
<dbReference type="EMBL" id="NFKL01000006">
    <property type="protein sequence ID" value="OUP59409.1"/>
    <property type="molecule type" value="Genomic_DNA"/>
</dbReference>
<reference evidence="3" key="1">
    <citation type="submission" date="2017-04" db="EMBL/GenBank/DDBJ databases">
        <title>Function of individual gut microbiota members based on whole genome sequencing of pure cultures obtained from chicken caecum.</title>
        <authorList>
            <person name="Medvecky M."/>
            <person name="Cejkova D."/>
            <person name="Polansky O."/>
            <person name="Karasova D."/>
            <person name="Kubasova T."/>
            <person name="Cizek A."/>
            <person name="Rychlik I."/>
        </authorList>
    </citation>
    <scope>NUCLEOTIDE SEQUENCE [LARGE SCALE GENOMIC DNA]</scope>
    <source>
        <strain evidence="3">An179</strain>
    </source>
</reference>
<protein>
    <recommendedName>
        <fullName evidence="1">Transposase IS66 central domain-containing protein</fullName>
    </recommendedName>
</protein>
<dbReference type="Proteomes" id="UP000195326">
    <property type="component" value="Unassembled WGS sequence"/>
</dbReference>
<dbReference type="PANTHER" id="PTHR33678">
    <property type="entry name" value="BLL1576 PROTEIN"/>
    <property type="match status" value="1"/>
</dbReference>
<dbReference type="Pfam" id="PF03050">
    <property type="entry name" value="DDE_Tnp_IS66"/>
    <property type="match status" value="1"/>
</dbReference>
<evidence type="ECO:0000313" key="3">
    <source>
        <dbReference type="Proteomes" id="UP000195326"/>
    </source>
</evidence>
<evidence type="ECO:0000259" key="1">
    <source>
        <dbReference type="Pfam" id="PF03050"/>
    </source>
</evidence>
<dbReference type="InterPro" id="IPR052344">
    <property type="entry name" value="Transposase-related"/>
</dbReference>
<sequence length="95" mass="11105">MQSVYDVLHQKLCWEKVLHGDETTLQVLHEKGKSATSRSYMWLYRTSRNAEMPIVLYDYQPNRKAENAEKFLEGFSGWLHADGCQGYHKLPEKSV</sequence>
<gene>
    <name evidence="2" type="ORF">B5F15_04980</name>
</gene>
<feature type="domain" description="Transposase IS66 central" evidence="1">
    <location>
        <begin position="2"/>
        <end position="92"/>
    </location>
</feature>
<name>A0A1Y4LUX8_9FIRM</name>
<proteinExistence type="predicted"/>